<reference evidence="1" key="1">
    <citation type="submission" date="2023-03" db="EMBL/GenBank/DDBJ databases">
        <title>Aeromonas caviae strain AC1520.</title>
        <authorList>
            <person name="Xie T."/>
            <person name="Zhang Q."/>
            <person name="Deng J."/>
            <person name="Li X."/>
        </authorList>
    </citation>
    <scope>NUCLEOTIDE SEQUENCE</scope>
    <source>
        <strain evidence="1">AC1520</strain>
        <plasmid evidence="1">pAC1520</plasmid>
    </source>
</reference>
<evidence type="ECO:0000313" key="2">
    <source>
        <dbReference type="Proteomes" id="UP001218423"/>
    </source>
</evidence>
<organism evidence="1 2">
    <name type="scientific">Aeromonas caviae</name>
    <name type="common">Aeromonas punctata</name>
    <dbReference type="NCBI Taxonomy" id="648"/>
    <lineage>
        <taxon>Bacteria</taxon>
        <taxon>Pseudomonadati</taxon>
        <taxon>Pseudomonadota</taxon>
        <taxon>Gammaproteobacteria</taxon>
        <taxon>Aeromonadales</taxon>
        <taxon>Aeromonadaceae</taxon>
        <taxon>Aeromonas</taxon>
    </lineage>
</organism>
<name>A0AAJ5ZBB1_AERCA</name>
<accession>A0AAJ5ZBB1</accession>
<geneLocation type="plasmid" evidence="1 2">
    <name>pAC1520</name>
</geneLocation>
<proteinExistence type="predicted"/>
<sequence>MVKLLKKLLRCPADTDLITVWRRVEIECGLGQTHTVTKVYLGRYVVLRWTTIYTPFIG</sequence>
<dbReference type="AlphaFoldDB" id="A0AAJ5ZBB1"/>
<gene>
    <name evidence="1" type="ORF">P5S46_21975</name>
</gene>
<keyword evidence="1" id="KW-0614">Plasmid</keyword>
<dbReference type="RefSeq" id="WP_164884624.1">
    <property type="nucleotide sequence ID" value="NZ_CAWOMG010000111.1"/>
</dbReference>
<protein>
    <submittedName>
        <fullName evidence="1">Uncharacterized protein</fullName>
    </submittedName>
</protein>
<evidence type="ECO:0000313" key="1">
    <source>
        <dbReference type="EMBL" id="WFG00166.1"/>
    </source>
</evidence>
<dbReference type="Proteomes" id="UP001218423">
    <property type="component" value="Plasmid pAC1520"/>
</dbReference>
<dbReference type="EMBL" id="CP120943">
    <property type="protein sequence ID" value="WFG00166.1"/>
    <property type="molecule type" value="Genomic_DNA"/>
</dbReference>